<feature type="compositionally biased region" description="Low complexity" evidence="1">
    <location>
        <begin position="1101"/>
        <end position="1113"/>
    </location>
</feature>
<feature type="compositionally biased region" description="Basic and acidic residues" evidence="1">
    <location>
        <begin position="742"/>
        <end position="757"/>
    </location>
</feature>
<feature type="region of interest" description="Disordered" evidence="1">
    <location>
        <begin position="1169"/>
        <end position="1225"/>
    </location>
</feature>
<evidence type="ECO:0000313" key="3">
    <source>
        <dbReference type="Proteomes" id="UP001498398"/>
    </source>
</evidence>
<feature type="compositionally biased region" description="Low complexity" evidence="1">
    <location>
        <begin position="417"/>
        <end position="431"/>
    </location>
</feature>
<sequence length="1225" mass="130153">MSFAIRGGNEKAFKAPAHKHAHHLHSIPPREKSVRTLIIDHMLWVHGRTRFAQARAELGMTDRTGGPSSPNYPHRTRPENYEEEDQVSSDGEDAVVLTSRTIWPGEPHSEDPEEVRMASQDLLLAKNLRLRAEGLEKVVTSMLVQPPPVHPIHDEDLGSPPTSPFILPENPNGSVGAAGRRPHQHTLPNGVRLRLALGTVVNDLFSRQAPPPPFRSKRYAAAAAAAAAALPDASVGSTSSLDGAGVPSLLPLALGRIATISAHGIGERRGRHRTRGQGQTQGQTQGITHLLHPDPSRSPSSSISITSPAAQTPSSVASPSAPGPSRPALHPSSSSTSRHPRRKSSSRHSRLRPAITPIPPRTQTLYLAGADPDTANSPPAFRCPRHLHTGCKICVEAKDTPGPFIGGGGSRGRRSTVSRGGSSVGLRAGATGVTTPATAPIGISPDGGGITGYQDGSGIGSGLLRASGAGSVLRRKTAIPYKNEGWGSGRSSNPTDEVDATGSGNTKLSELVPRFLRLSALVAAELGRELREGQARTGPNTSASGSGTATGSQTLGMTTPGLAFSTLPPPASPSFARPQVSRPQSQGQTPNPATPSQLAASPGVNRSPSMSMARPPSQRRTSSQATPVMQNTSQSQTPTISAAIVADTPHRPHHKKKKQLNPFYAQALRPSREWYLLLAGILTRAALQGYLTAGWRGKDAVECLFLVGRGFGLRKGRRRRRRRRTRRKTSEDVEMSTPAGEGEGRREYSGEAEDRNVHGSPYENDYNRDHDEDDQGSDYDDAESSYGSSSDYSSNDDGDSSYDDSDEMGTTTGTATTGLGLGGLVDDDDLFEDFEPDELPSLTEAVRILFPSLRHRYSLDEQEDSLEGQDRGDGDEQGAGFKWNKGKEEEEFEREMDERLKKFYNIPLSTPDLSTHLEDLAWEYPTEPVERAACRFCEAIGKWRGKPELEGYKKKPLQPNSSLYPDVQPTSTNSTSANNNTASGGTPSTPMMTIESLVHSNPTSPTMMHPGVPPASSSTDKGKGKEKESDGDRQGDRETGTEGGDKKKSGGGIELYFLMPENWTGGGINNVGSSPIVSKAVLPQQQQQQAGSTNFAGSGLGATSSTNTSGTSSMPPPPSMMPPALTPTSGYNSYATQQQQPGQIPMQNPNPNAPLPTSASAWGMWAGIDPGNPGTSSRAGMGIGVGEKRTRSPDDPRMGIGAQGGQGQGQSQGQGPSKRFHASMG</sequence>
<dbReference type="Proteomes" id="UP001498398">
    <property type="component" value="Unassembled WGS sequence"/>
</dbReference>
<feature type="compositionally biased region" description="Low complexity" evidence="1">
    <location>
        <begin position="297"/>
        <end position="320"/>
    </location>
</feature>
<feature type="region of interest" description="Disordered" evidence="1">
    <location>
        <begin position="950"/>
        <end position="1051"/>
    </location>
</feature>
<feature type="compositionally biased region" description="Acidic residues" evidence="1">
    <location>
        <begin position="81"/>
        <end position="92"/>
    </location>
</feature>
<feature type="compositionally biased region" description="Low complexity" evidence="1">
    <location>
        <begin position="606"/>
        <end position="620"/>
    </location>
</feature>
<keyword evidence="3" id="KW-1185">Reference proteome</keyword>
<feature type="compositionally biased region" description="Low complexity" evidence="1">
    <location>
        <begin position="809"/>
        <end position="818"/>
    </location>
</feature>
<gene>
    <name evidence="2" type="ORF">VKT23_004854</name>
</gene>
<feature type="region of interest" description="Disordered" evidence="1">
    <location>
        <begin position="263"/>
        <end position="363"/>
    </location>
</feature>
<accession>A0ABR1JTG4</accession>
<evidence type="ECO:0000256" key="1">
    <source>
        <dbReference type="SAM" id="MobiDB-lite"/>
    </source>
</evidence>
<feature type="region of interest" description="Disordered" evidence="1">
    <location>
        <begin position="59"/>
        <end position="92"/>
    </location>
</feature>
<organism evidence="2 3">
    <name type="scientific">Marasmiellus scandens</name>
    <dbReference type="NCBI Taxonomy" id="2682957"/>
    <lineage>
        <taxon>Eukaryota</taxon>
        <taxon>Fungi</taxon>
        <taxon>Dikarya</taxon>
        <taxon>Basidiomycota</taxon>
        <taxon>Agaricomycotina</taxon>
        <taxon>Agaricomycetes</taxon>
        <taxon>Agaricomycetidae</taxon>
        <taxon>Agaricales</taxon>
        <taxon>Marasmiineae</taxon>
        <taxon>Omphalotaceae</taxon>
        <taxon>Marasmiellus</taxon>
    </lineage>
</organism>
<name>A0ABR1JTG4_9AGAR</name>
<feature type="region of interest" description="Disordered" evidence="1">
    <location>
        <begin position="1082"/>
        <end position="1150"/>
    </location>
</feature>
<feature type="compositionally biased region" description="Low complexity" evidence="1">
    <location>
        <begin position="784"/>
        <end position="793"/>
    </location>
</feature>
<feature type="region of interest" description="Disordered" evidence="1">
    <location>
        <begin position="405"/>
        <end position="431"/>
    </location>
</feature>
<feature type="region of interest" description="Disordered" evidence="1">
    <location>
        <begin position="861"/>
        <end position="881"/>
    </location>
</feature>
<feature type="region of interest" description="Disordered" evidence="1">
    <location>
        <begin position="482"/>
        <end position="505"/>
    </location>
</feature>
<feature type="compositionally biased region" description="Polar residues" evidence="1">
    <location>
        <begin position="581"/>
        <end position="599"/>
    </location>
</feature>
<protein>
    <submittedName>
        <fullName evidence="2">Uncharacterized protein</fullName>
    </submittedName>
</protein>
<feature type="compositionally biased region" description="Basic residues" evidence="1">
    <location>
        <begin position="715"/>
        <end position="727"/>
    </location>
</feature>
<evidence type="ECO:0000313" key="2">
    <source>
        <dbReference type="EMBL" id="KAK7466129.1"/>
    </source>
</evidence>
<proteinExistence type="predicted"/>
<feature type="compositionally biased region" description="Polar residues" evidence="1">
    <location>
        <begin position="621"/>
        <end position="638"/>
    </location>
</feature>
<feature type="compositionally biased region" description="Low complexity" evidence="1">
    <location>
        <begin position="970"/>
        <end position="983"/>
    </location>
</feature>
<feature type="region of interest" description="Disordered" evidence="1">
    <location>
        <begin position="531"/>
        <end position="638"/>
    </location>
</feature>
<feature type="compositionally biased region" description="Acidic residues" evidence="1">
    <location>
        <begin position="771"/>
        <end position="783"/>
    </location>
</feature>
<feature type="compositionally biased region" description="Low complexity" evidence="1">
    <location>
        <begin position="537"/>
        <end position="552"/>
    </location>
</feature>
<feature type="compositionally biased region" description="Low complexity" evidence="1">
    <location>
        <begin position="1137"/>
        <end position="1150"/>
    </location>
</feature>
<feature type="region of interest" description="Disordered" evidence="1">
    <location>
        <begin position="715"/>
        <end position="822"/>
    </location>
</feature>
<comment type="caution">
    <text evidence="2">The sequence shown here is derived from an EMBL/GenBank/DDBJ whole genome shotgun (WGS) entry which is preliminary data.</text>
</comment>
<feature type="compositionally biased region" description="Low complexity" evidence="1">
    <location>
        <begin position="276"/>
        <end position="286"/>
    </location>
</feature>
<feature type="compositionally biased region" description="Acidic residues" evidence="1">
    <location>
        <begin position="794"/>
        <end position="807"/>
    </location>
</feature>
<feature type="compositionally biased region" description="Basic and acidic residues" evidence="1">
    <location>
        <begin position="1020"/>
        <end position="1048"/>
    </location>
</feature>
<feature type="compositionally biased region" description="Pro residues" evidence="1">
    <location>
        <begin position="1114"/>
        <end position="1125"/>
    </location>
</feature>
<feature type="compositionally biased region" description="Low complexity" evidence="1">
    <location>
        <begin position="326"/>
        <end position="337"/>
    </location>
</feature>
<dbReference type="EMBL" id="JBANRG010000005">
    <property type="protein sequence ID" value="KAK7466129.1"/>
    <property type="molecule type" value="Genomic_DNA"/>
</dbReference>
<feature type="compositionally biased region" description="Basic residues" evidence="1">
    <location>
        <begin position="338"/>
        <end position="351"/>
    </location>
</feature>
<feature type="compositionally biased region" description="Basic and acidic residues" evidence="1">
    <location>
        <begin position="1186"/>
        <end position="1197"/>
    </location>
</feature>
<reference evidence="2 3" key="1">
    <citation type="submission" date="2024-01" db="EMBL/GenBank/DDBJ databases">
        <title>A draft genome for the cacao thread blight pathogen Marasmiellus scandens.</title>
        <authorList>
            <person name="Baruah I.K."/>
            <person name="Leung J."/>
            <person name="Bukari Y."/>
            <person name="Amoako-Attah I."/>
            <person name="Meinhardt L.W."/>
            <person name="Bailey B.A."/>
            <person name="Cohen S.P."/>
        </authorList>
    </citation>
    <scope>NUCLEOTIDE SEQUENCE [LARGE SCALE GENOMIC DNA]</scope>
    <source>
        <strain evidence="2 3">GH-19</strain>
    </source>
</reference>
<feature type="compositionally biased region" description="Gly residues" evidence="1">
    <location>
        <begin position="1201"/>
        <end position="1212"/>
    </location>
</feature>